<feature type="region of interest" description="Disordered" evidence="1">
    <location>
        <begin position="228"/>
        <end position="259"/>
    </location>
</feature>
<protein>
    <recommendedName>
        <fullName evidence="3">Flavodoxin-like domain-containing protein</fullName>
    </recommendedName>
</protein>
<reference evidence="5" key="2">
    <citation type="journal article" date="2016" name="Sci. Rep.">
        <title>Dictyocaulus viviparus genome, variome and transcriptome elucidate lungworm biology and support future intervention.</title>
        <authorList>
            <person name="McNulty S.N."/>
            <person name="Strube C."/>
            <person name="Rosa B.A."/>
            <person name="Martin J.C."/>
            <person name="Tyagi R."/>
            <person name="Choi Y.J."/>
            <person name="Wang Q."/>
            <person name="Hallsworth Pepin K."/>
            <person name="Zhang X."/>
            <person name="Ozersky P."/>
            <person name="Wilson R.K."/>
            <person name="Sternberg P.W."/>
            <person name="Gasser R.B."/>
            <person name="Mitreva M."/>
        </authorList>
    </citation>
    <scope>NUCLEOTIDE SEQUENCE [LARGE SCALE GENOMIC DNA]</scope>
    <source>
        <strain evidence="5">HannoverDv2000</strain>
    </source>
</reference>
<dbReference type="PANTHER" id="PTHR13930">
    <property type="entry name" value="S-ADENOSYL-L-METHIONINE-DEPENDENT TRNA 4-DEMETHYLWYOSINE SYNTHASE"/>
    <property type="match status" value="1"/>
</dbReference>
<dbReference type="SUPFAM" id="SSF52218">
    <property type="entry name" value="Flavoproteins"/>
    <property type="match status" value="1"/>
</dbReference>
<evidence type="ECO:0000259" key="3">
    <source>
        <dbReference type="PROSITE" id="PS50902"/>
    </source>
</evidence>
<dbReference type="GO" id="GO:0008033">
    <property type="term" value="P:tRNA processing"/>
    <property type="evidence" value="ECO:0007669"/>
    <property type="project" value="InterPro"/>
</dbReference>
<dbReference type="InterPro" id="IPR034556">
    <property type="entry name" value="tRNA_wybutosine-synthase"/>
</dbReference>
<organism evidence="4 5">
    <name type="scientific">Dictyocaulus viviparus</name>
    <name type="common">Bovine lungworm</name>
    <dbReference type="NCBI Taxonomy" id="29172"/>
    <lineage>
        <taxon>Eukaryota</taxon>
        <taxon>Metazoa</taxon>
        <taxon>Ecdysozoa</taxon>
        <taxon>Nematoda</taxon>
        <taxon>Chromadorea</taxon>
        <taxon>Rhabditida</taxon>
        <taxon>Rhabditina</taxon>
        <taxon>Rhabditomorpha</taxon>
        <taxon>Strongyloidea</taxon>
        <taxon>Metastrongylidae</taxon>
        <taxon>Dictyocaulus</taxon>
    </lineage>
</organism>
<dbReference type="Proteomes" id="UP000053766">
    <property type="component" value="Unassembled WGS sequence"/>
</dbReference>
<name>A0A0D8XB18_DICVI</name>
<sequence>MAAEQPGPPWIHDGEDEILLYFTAFLGVVLPAVVYFIYHKIHAIYMKYAEKKESERLADEAARSEIVIISLCTEDSPAERFSTHLQSLLTEELINPPILWPIENLNTKDLMNFKGFCIFVVETLTNGKASRQSEWFLEWLEDIAADVKQKKKAHFEAVKFAIVGFGSLIDGESYYNKVSQTVLKRMKILGSKQIMSVALFDTSQPELSFSKKYDELAERLLQAIDRNLPGVHGDNETDSMSEWSDESEEERETHDKKKI</sequence>
<feature type="domain" description="Flavodoxin-like" evidence="3">
    <location>
        <begin position="67"/>
        <end position="221"/>
    </location>
</feature>
<keyword evidence="2" id="KW-0472">Membrane</keyword>
<dbReference type="AlphaFoldDB" id="A0A0D8XB18"/>
<accession>A0A0D8XB18</accession>
<keyword evidence="5" id="KW-1185">Reference proteome</keyword>
<keyword evidence="2" id="KW-1133">Transmembrane helix</keyword>
<dbReference type="GO" id="GO:0010181">
    <property type="term" value="F:FMN binding"/>
    <property type="evidence" value="ECO:0007669"/>
    <property type="project" value="InterPro"/>
</dbReference>
<dbReference type="PROSITE" id="PS50902">
    <property type="entry name" value="FLAVODOXIN_LIKE"/>
    <property type="match status" value="1"/>
</dbReference>
<dbReference type="STRING" id="29172.A0A0D8XB18"/>
<keyword evidence="2" id="KW-0812">Transmembrane</keyword>
<dbReference type="Pfam" id="PF00258">
    <property type="entry name" value="Flavodoxin_1"/>
    <property type="match status" value="1"/>
</dbReference>
<evidence type="ECO:0000256" key="2">
    <source>
        <dbReference type="SAM" id="Phobius"/>
    </source>
</evidence>
<feature type="compositionally biased region" description="Acidic residues" evidence="1">
    <location>
        <begin position="236"/>
        <end position="250"/>
    </location>
</feature>
<dbReference type="GO" id="GO:0051539">
    <property type="term" value="F:4 iron, 4 sulfur cluster binding"/>
    <property type="evidence" value="ECO:0007669"/>
    <property type="project" value="InterPro"/>
</dbReference>
<proteinExistence type="predicted"/>
<dbReference type="Gene3D" id="3.40.50.360">
    <property type="match status" value="1"/>
</dbReference>
<evidence type="ECO:0000313" key="4">
    <source>
        <dbReference type="EMBL" id="KJH40844.1"/>
    </source>
</evidence>
<gene>
    <name evidence="4" type="ORF">DICVIV_13196</name>
</gene>
<dbReference type="InterPro" id="IPR008254">
    <property type="entry name" value="Flavodoxin/NO_synth"/>
</dbReference>
<dbReference type="OrthoDB" id="5858751at2759"/>
<reference evidence="4 5" key="1">
    <citation type="submission" date="2013-11" db="EMBL/GenBank/DDBJ databases">
        <title>Draft genome of the bovine lungworm Dictyocaulus viviparus.</title>
        <authorList>
            <person name="Mitreva M."/>
        </authorList>
    </citation>
    <scope>NUCLEOTIDE SEQUENCE [LARGE SCALE GENOMIC DNA]</scope>
    <source>
        <strain evidence="4 5">HannoverDv2000</strain>
    </source>
</reference>
<dbReference type="InterPro" id="IPR029039">
    <property type="entry name" value="Flavoprotein-like_sf"/>
</dbReference>
<dbReference type="EMBL" id="KN716996">
    <property type="protein sequence ID" value="KJH40844.1"/>
    <property type="molecule type" value="Genomic_DNA"/>
</dbReference>
<feature type="transmembrane region" description="Helical" evidence="2">
    <location>
        <begin position="18"/>
        <end position="38"/>
    </location>
</feature>
<evidence type="ECO:0000256" key="1">
    <source>
        <dbReference type="SAM" id="MobiDB-lite"/>
    </source>
</evidence>
<dbReference type="PANTHER" id="PTHR13930:SF0">
    <property type="entry name" value="S-ADENOSYL-L-METHIONINE-DEPENDENT TRNA 4-DEMETHYLWYOSINE SYNTHASE TYW1-RELATED"/>
    <property type="match status" value="1"/>
</dbReference>
<evidence type="ECO:0000313" key="5">
    <source>
        <dbReference type="Proteomes" id="UP000053766"/>
    </source>
</evidence>